<dbReference type="InterPro" id="IPR009875">
    <property type="entry name" value="PilZ_domain"/>
</dbReference>
<protein>
    <submittedName>
        <fullName evidence="3">PilZ domain-containing protein</fullName>
    </submittedName>
</protein>
<dbReference type="Pfam" id="PF07238">
    <property type="entry name" value="PilZ"/>
    <property type="match status" value="1"/>
</dbReference>
<evidence type="ECO:0000313" key="3">
    <source>
        <dbReference type="EMBL" id="RZF20981.1"/>
    </source>
</evidence>
<proteinExistence type="predicted"/>
<accession>A0ABY0IDE4</accession>
<organism evidence="3 4">
    <name type="scientific">Halobacteriovorax vibrionivorans</name>
    <dbReference type="NCBI Taxonomy" id="2152716"/>
    <lineage>
        <taxon>Bacteria</taxon>
        <taxon>Pseudomonadati</taxon>
        <taxon>Bdellovibrionota</taxon>
        <taxon>Bacteriovoracia</taxon>
        <taxon>Bacteriovoracales</taxon>
        <taxon>Halobacteriovoraceae</taxon>
        <taxon>Halobacteriovorax</taxon>
    </lineage>
</organism>
<keyword evidence="4" id="KW-1185">Reference proteome</keyword>
<comment type="caution">
    <text evidence="3">The sequence shown here is derived from an EMBL/GenBank/DDBJ whole genome shotgun (WGS) entry which is preliminary data.</text>
</comment>
<evidence type="ECO:0000256" key="1">
    <source>
        <dbReference type="SAM" id="Coils"/>
    </source>
</evidence>
<feature type="coiled-coil region" evidence="1">
    <location>
        <begin position="147"/>
        <end position="202"/>
    </location>
</feature>
<reference evidence="4" key="1">
    <citation type="journal article" date="2019" name="Int. J. Syst. Evol. Microbiol.">
        <title>Halobacteriovorax valvorus sp. nov., a novel prokaryotic predator isolated from coastal seawater of China.</title>
        <authorList>
            <person name="Chen M.-X."/>
        </authorList>
    </citation>
    <scope>NUCLEOTIDE SEQUENCE [LARGE SCALE GENOMIC DNA]</scope>
    <source>
        <strain evidence="4">BL9</strain>
    </source>
</reference>
<keyword evidence="1" id="KW-0175">Coiled coil</keyword>
<name>A0ABY0IDE4_9BACT</name>
<sequence length="498" mass="55541">MTLKKIIIADTLTDFREVDLNDLYVEALSGVVFSNQYAFDSGKGIWSHLSEHQIPDVVRKALQKSPTDFDCPETSPEGMAIIQKVEAPSTDQNELVAIISRLIKEEVGQLRDEMSVKVEAVETRIGDAIKNIPKSAAREIEDSGVDAVEYKKKFEALKVKYKNLSVENKLAKKNLSKVIAKAKALNAKLEVAERELEHFREYSLKASQTPTNNVEEEVLEVTNETQEVNHPEEDLKPKINMISQDVLISDGPVIDETDASEEVTGEFDISSGGLEMASSSRAQSDDDELESLNLEGLKSGKSYEISNKKTWLYDTGAGVVGPLRFDEMLEDLIKGNIKGDTLVKKKVGASWVPSRDCLELNTKAEKIFDDPQNPENNKYLIERTEYRVGLQEIVSFSIRGVQKEFKGYLTNLSLSGGFIEVTQFEDVFTQDSMGTIFISEGRFERAIAIDFTIMRTSAQKRPKGLGIRFEAVSDTVLEVIGECMLEILNNDDQNKSAA</sequence>
<evidence type="ECO:0000313" key="4">
    <source>
        <dbReference type="Proteomes" id="UP000443582"/>
    </source>
</evidence>
<evidence type="ECO:0000259" key="2">
    <source>
        <dbReference type="Pfam" id="PF07238"/>
    </source>
</evidence>
<feature type="domain" description="PilZ" evidence="2">
    <location>
        <begin position="383"/>
        <end position="484"/>
    </location>
</feature>
<dbReference type="Proteomes" id="UP000443582">
    <property type="component" value="Unassembled WGS sequence"/>
</dbReference>
<gene>
    <name evidence="3" type="ORF">DAY19_13435</name>
</gene>
<dbReference type="EMBL" id="QDKL01000003">
    <property type="protein sequence ID" value="RZF20981.1"/>
    <property type="molecule type" value="Genomic_DNA"/>
</dbReference>